<accession>A0A1G2QGF4</accession>
<evidence type="ECO:0000313" key="2">
    <source>
        <dbReference type="Proteomes" id="UP000176222"/>
    </source>
</evidence>
<dbReference type="AlphaFoldDB" id="A0A1G2QGF4"/>
<dbReference type="Gene3D" id="3.40.50.150">
    <property type="entry name" value="Vaccinia Virus protein VP39"/>
    <property type="match status" value="1"/>
</dbReference>
<dbReference type="EMBL" id="MHTH01000005">
    <property type="protein sequence ID" value="OHA59139.1"/>
    <property type="molecule type" value="Genomic_DNA"/>
</dbReference>
<dbReference type="PANTHER" id="PTHR40036:SF1">
    <property type="entry name" value="MACROCIN O-METHYLTRANSFERASE"/>
    <property type="match status" value="1"/>
</dbReference>
<protein>
    <recommendedName>
        <fullName evidence="3">Methyltransferase</fullName>
    </recommendedName>
</protein>
<organism evidence="1 2">
    <name type="scientific">Candidatus Vogelbacteria bacterium RIFOXYB1_FULL_42_16</name>
    <dbReference type="NCBI Taxonomy" id="1802436"/>
    <lineage>
        <taxon>Bacteria</taxon>
        <taxon>Candidatus Vogeliibacteriota</taxon>
    </lineage>
</organism>
<name>A0A1G2QGF4_9BACT</name>
<reference evidence="1 2" key="1">
    <citation type="journal article" date="2016" name="Nat. Commun.">
        <title>Thousands of microbial genomes shed light on interconnected biogeochemical processes in an aquifer system.</title>
        <authorList>
            <person name="Anantharaman K."/>
            <person name="Brown C.T."/>
            <person name="Hug L.A."/>
            <person name="Sharon I."/>
            <person name="Castelle C.J."/>
            <person name="Probst A.J."/>
            <person name="Thomas B.C."/>
            <person name="Singh A."/>
            <person name="Wilkins M.J."/>
            <person name="Karaoz U."/>
            <person name="Brodie E.L."/>
            <person name="Williams K.H."/>
            <person name="Hubbard S.S."/>
            <person name="Banfield J.F."/>
        </authorList>
    </citation>
    <scope>NUCLEOTIDE SEQUENCE [LARGE SCALE GENOMIC DNA]</scope>
</reference>
<dbReference type="SUPFAM" id="SSF53335">
    <property type="entry name" value="S-adenosyl-L-methionine-dependent methyltransferases"/>
    <property type="match status" value="1"/>
</dbReference>
<dbReference type="Proteomes" id="UP000176222">
    <property type="component" value="Unassembled WGS sequence"/>
</dbReference>
<dbReference type="STRING" id="1802436.A2370_03060"/>
<dbReference type="PANTHER" id="PTHR40036">
    <property type="entry name" value="MACROCIN O-METHYLTRANSFERASE"/>
    <property type="match status" value="1"/>
</dbReference>
<evidence type="ECO:0000313" key="1">
    <source>
        <dbReference type="EMBL" id="OHA59139.1"/>
    </source>
</evidence>
<dbReference type="InterPro" id="IPR008884">
    <property type="entry name" value="TylF_MeTrfase"/>
</dbReference>
<evidence type="ECO:0008006" key="3">
    <source>
        <dbReference type="Google" id="ProtNLM"/>
    </source>
</evidence>
<proteinExistence type="predicted"/>
<gene>
    <name evidence="1" type="ORF">A2370_03060</name>
</gene>
<comment type="caution">
    <text evidence="1">The sequence shown here is derived from an EMBL/GenBank/DDBJ whole genome shotgun (WGS) entry which is preliminary data.</text>
</comment>
<dbReference type="InterPro" id="IPR029063">
    <property type="entry name" value="SAM-dependent_MTases_sf"/>
</dbReference>
<dbReference type="Pfam" id="PF05711">
    <property type="entry name" value="TylF"/>
    <property type="match status" value="1"/>
</dbReference>
<sequence>MKKIIKKIFKPIYNFMVNPRQREIFSKSILRYMFLPTPNRKDDILSLVMGFANFTGPKGDYLEFGVWKGGSLCAAFYQAKGKPNLQKMRFYAFDSFEGLPAVEGLDAQSDDFSKGEYACSLEGVKANLKDWGVDLNRFEFIKGWFKDTLNEETRKSLKIKTAAVVYIDSDLYESACLVLDFITPYIADGTILIFDDWYCFKGHPDRGEQKAFKEWLEKNQKWQATPYHQFGWMGHSFIINEK</sequence>